<keyword evidence="6" id="KW-1185">Reference proteome</keyword>
<dbReference type="PANTHER" id="PTHR45036">
    <property type="entry name" value="METHYLTRANSFERASE LIKE 7B"/>
    <property type="match status" value="1"/>
</dbReference>
<dbReference type="PANTHER" id="PTHR45036:SF1">
    <property type="entry name" value="METHYLTRANSFERASE LIKE 7A"/>
    <property type="match status" value="1"/>
</dbReference>
<evidence type="ECO:0000313" key="5">
    <source>
        <dbReference type="EMBL" id="CAI4034049.1"/>
    </source>
</evidence>
<keyword evidence="2" id="KW-0808">Transferase</keyword>
<dbReference type="Gene3D" id="3.40.50.150">
    <property type="entry name" value="Vaccinia Virus protein VP39"/>
    <property type="match status" value="1"/>
</dbReference>
<evidence type="ECO:0000259" key="4">
    <source>
        <dbReference type="Pfam" id="PF08241"/>
    </source>
</evidence>
<dbReference type="InterPro" id="IPR029063">
    <property type="entry name" value="SAM-dependent_MTases_sf"/>
</dbReference>
<proteinExistence type="predicted"/>
<dbReference type="AlphaFoldDB" id="A0AA86N3J6"/>
<dbReference type="EMBL" id="OX365700">
    <property type="protein sequence ID" value="CAI4034049.1"/>
    <property type="molecule type" value="Genomic_DNA"/>
</dbReference>
<dbReference type="InterPro" id="IPR052356">
    <property type="entry name" value="Thiol_S-MT"/>
</dbReference>
<organism evidence="5 6">
    <name type="scientific">Nitrospira tepida</name>
    <dbReference type="NCBI Taxonomy" id="2973512"/>
    <lineage>
        <taxon>Bacteria</taxon>
        <taxon>Pseudomonadati</taxon>
        <taxon>Nitrospirota</taxon>
        <taxon>Nitrospiria</taxon>
        <taxon>Nitrospirales</taxon>
        <taxon>Nitrospiraceae</taxon>
        <taxon>Nitrospira</taxon>
    </lineage>
</organism>
<evidence type="ECO:0000256" key="2">
    <source>
        <dbReference type="ARBA" id="ARBA00022679"/>
    </source>
</evidence>
<reference evidence="5" key="1">
    <citation type="submission" date="2022-10" db="EMBL/GenBank/DDBJ databases">
        <authorList>
            <person name="Koch H."/>
        </authorList>
    </citation>
    <scope>NUCLEOTIDE SEQUENCE</scope>
    <source>
        <strain evidence="5">DNF</strain>
    </source>
</reference>
<dbReference type="SUPFAM" id="SSF53335">
    <property type="entry name" value="S-adenosyl-L-methionine-dependent methyltransferases"/>
    <property type="match status" value="1"/>
</dbReference>
<keyword evidence="1 5" id="KW-0489">Methyltransferase</keyword>
<evidence type="ECO:0000313" key="6">
    <source>
        <dbReference type="Proteomes" id="UP001179121"/>
    </source>
</evidence>
<dbReference type="GO" id="GO:0008757">
    <property type="term" value="F:S-adenosylmethionine-dependent methyltransferase activity"/>
    <property type="evidence" value="ECO:0007669"/>
    <property type="project" value="InterPro"/>
</dbReference>
<keyword evidence="3" id="KW-0949">S-adenosyl-L-methionine</keyword>
<dbReference type="CDD" id="cd02440">
    <property type="entry name" value="AdoMet_MTases"/>
    <property type="match status" value="1"/>
</dbReference>
<name>A0AA86N3J6_9BACT</name>
<dbReference type="PROSITE" id="PS01184">
    <property type="entry name" value="UBIE_2"/>
    <property type="match status" value="1"/>
</dbReference>
<accession>A0AA86N3J6</accession>
<dbReference type="Proteomes" id="UP001179121">
    <property type="component" value="Chromosome"/>
</dbReference>
<dbReference type="Pfam" id="PF08241">
    <property type="entry name" value="Methyltransf_11"/>
    <property type="match status" value="1"/>
</dbReference>
<sequence length="204" mass="22739">MGFYARQIFPRLMDWGMRRGLFQQEREAALAPAHGDVLEIGFGTGLNLPHYPPSIARLTGVDPMQALPARVTERCRAVSFPVQVVPMTAETLPFDHARFDCAVSTWTLCTIPDPVAALREVKRVLKPGGLFLFAEHGRSDHPRVAAWQDRLNPIQNVVGCGCNLNRRIDRLILDAGLTLDRLDRFELPGVPRIAGTMYRGQARA</sequence>
<dbReference type="KEGG" id="nti:DNFV4_04493"/>
<evidence type="ECO:0000256" key="3">
    <source>
        <dbReference type="ARBA" id="ARBA00022691"/>
    </source>
</evidence>
<dbReference type="GO" id="GO:0032259">
    <property type="term" value="P:methylation"/>
    <property type="evidence" value="ECO:0007669"/>
    <property type="project" value="UniProtKB-KW"/>
</dbReference>
<feature type="domain" description="Methyltransferase type 11" evidence="4">
    <location>
        <begin position="38"/>
        <end position="133"/>
    </location>
</feature>
<evidence type="ECO:0000256" key="1">
    <source>
        <dbReference type="ARBA" id="ARBA00022603"/>
    </source>
</evidence>
<dbReference type="InterPro" id="IPR023576">
    <property type="entry name" value="UbiE/COQ5_MeTrFase_CS"/>
</dbReference>
<protein>
    <submittedName>
        <fullName evidence="5">Class I SAM-dependent methyltransferase</fullName>
    </submittedName>
</protein>
<gene>
    <name evidence="5" type="ORF">DNFV4_04493</name>
</gene>
<dbReference type="InterPro" id="IPR013216">
    <property type="entry name" value="Methyltransf_11"/>
</dbReference>